<organism evidence="5 6">
    <name type="scientific">Chryseobacterium formosense</name>
    <dbReference type="NCBI Taxonomy" id="236814"/>
    <lineage>
        <taxon>Bacteria</taxon>
        <taxon>Pseudomonadati</taxon>
        <taxon>Bacteroidota</taxon>
        <taxon>Flavobacteriia</taxon>
        <taxon>Flavobacteriales</taxon>
        <taxon>Weeksellaceae</taxon>
        <taxon>Chryseobacterium group</taxon>
        <taxon>Chryseobacterium</taxon>
    </lineage>
</organism>
<feature type="domain" description="HTH luxR-type" evidence="4">
    <location>
        <begin position="185"/>
        <end position="250"/>
    </location>
</feature>
<evidence type="ECO:0000256" key="1">
    <source>
        <dbReference type="ARBA" id="ARBA00023015"/>
    </source>
</evidence>
<gene>
    <name evidence="5" type="ORF">IX39_19775</name>
</gene>
<dbReference type="RefSeq" id="WP_034679615.1">
    <property type="nucleotide sequence ID" value="NZ_FPAP01000003.1"/>
</dbReference>
<evidence type="ECO:0000256" key="3">
    <source>
        <dbReference type="ARBA" id="ARBA00023163"/>
    </source>
</evidence>
<dbReference type="SUPFAM" id="SSF46894">
    <property type="entry name" value="C-terminal effector domain of the bipartite response regulators"/>
    <property type="match status" value="1"/>
</dbReference>
<keyword evidence="1" id="KW-0805">Transcription regulation</keyword>
<keyword evidence="6" id="KW-1185">Reference proteome</keyword>
<proteinExistence type="predicted"/>
<dbReference type="eggNOG" id="COG2197">
    <property type="taxonomic scope" value="Bacteria"/>
</dbReference>
<dbReference type="Gene3D" id="1.10.10.10">
    <property type="entry name" value="Winged helix-like DNA-binding domain superfamily/Winged helix DNA-binding domain"/>
    <property type="match status" value="1"/>
</dbReference>
<dbReference type="Proteomes" id="UP000028713">
    <property type="component" value="Unassembled WGS sequence"/>
</dbReference>
<dbReference type="GO" id="GO:0006355">
    <property type="term" value="P:regulation of DNA-templated transcription"/>
    <property type="evidence" value="ECO:0007669"/>
    <property type="project" value="InterPro"/>
</dbReference>
<evidence type="ECO:0000259" key="4">
    <source>
        <dbReference type="PROSITE" id="PS50043"/>
    </source>
</evidence>
<evidence type="ECO:0000313" key="6">
    <source>
        <dbReference type="Proteomes" id="UP000028713"/>
    </source>
</evidence>
<dbReference type="PROSITE" id="PS50043">
    <property type="entry name" value="HTH_LUXR_2"/>
    <property type="match status" value="1"/>
</dbReference>
<dbReference type="STRING" id="236814.IX39_19775"/>
<dbReference type="InterPro" id="IPR036388">
    <property type="entry name" value="WH-like_DNA-bd_sf"/>
</dbReference>
<dbReference type="PANTHER" id="PTHR44688:SF16">
    <property type="entry name" value="DNA-BINDING TRANSCRIPTIONAL ACTIVATOR DEVR_DOSR"/>
    <property type="match status" value="1"/>
</dbReference>
<dbReference type="EMBL" id="JPRP01000005">
    <property type="protein sequence ID" value="KFE97520.1"/>
    <property type="molecule type" value="Genomic_DNA"/>
</dbReference>
<dbReference type="PRINTS" id="PR00038">
    <property type="entry name" value="HTHLUXR"/>
</dbReference>
<evidence type="ECO:0000313" key="5">
    <source>
        <dbReference type="EMBL" id="KFE97520.1"/>
    </source>
</evidence>
<protein>
    <submittedName>
        <fullName evidence="5">LuxR family transcriptional regulator</fullName>
    </submittedName>
</protein>
<evidence type="ECO:0000256" key="2">
    <source>
        <dbReference type="ARBA" id="ARBA00023125"/>
    </source>
</evidence>
<reference evidence="5 6" key="1">
    <citation type="submission" date="2014-07" db="EMBL/GenBank/DDBJ databases">
        <title>Genome of Chryseobacterium formosense LMG 24722.</title>
        <authorList>
            <person name="Pipes S.E."/>
            <person name="Stropko S.J."/>
            <person name="Newman J.D."/>
        </authorList>
    </citation>
    <scope>NUCLEOTIDE SEQUENCE [LARGE SCALE GENOMIC DNA]</scope>
    <source>
        <strain evidence="5 6">LMG 24722</strain>
    </source>
</reference>
<dbReference type="PANTHER" id="PTHR44688">
    <property type="entry name" value="DNA-BINDING TRANSCRIPTIONAL ACTIVATOR DEVR_DOSR"/>
    <property type="match status" value="1"/>
</dbReference>
<dbReference type="InterPro" id="IPR016032">
    <property type="entry name" value="Sig_transdc_resp-reg_C-effctor"/>
</dbReference>
<dbReference type="SMART" id="SM00421">
    <property type="entry name" value="HTH_LUXR"/>
    <property type="match status" value="1"/>
</dbReference>
<dbReference type="Gene3D" id="3.30.450.20">
    <property type="entry name" value="PAS domain"/>
    <property type="match status" value="1"/>
</dbReference>
<dbReference type="InterPro" id="IPR000792">
    <property type="entry name" value="Tscrpt_reg_LuxR_C"/>
</dbReference>
<dbReference type="AlphaFoldDB" id="A0A085YZA7"/>
<accession>A0A085YZA7</accession>
<keyword evidence="3" id="KW-0804">Transcription</keyword>
<comment type="caution">
    <text evidence="5">The sequence shown here is derived from an EMBL/GenBank/DDBJ whole genome shotgun (WGS) entry which is preliminary data.</text>
</comment>
<dbReference type="CDD" id="cd06170">
    <property type="entry name" value="LuxR_C_like"/>
    <property type="match status" value="1"/>
</dbReference>
<dbReference type="GO" id="GO:0003677">
    <property type="term" value="F:DNA binding"/>
    <property type="evidence" value="ECO:0007669"/>
    <property type="project" value="UniProtKB-KW"/>
</dbReference>
<sequence length="252" mass="29616">MEKLDKFFSDRNAVKKLTDDDLLQTENYFDIVEAFARISYKSIYIIDYQKKAFEYVSDNPLFLCGLKPQEVKELGYGFYFRNVKDDDLNLLFKINEVGFEFFEKLPLNERKLYTISYDFHITNEKGKDILINHKLTPVFLTEEGKIWKAMCIVALATENTSGNITISKHSSETIWKFDLVNEVWSTEQKVQLTDRELEILRMHAMGLTINEIAERIFLSVDTVKFHRRKLFEKIDVHNITEALAFAINNKLL</sequence>
<dbReference type="OrthoDB" id="1727128at2"/>
<dbReference type="Pfam" id="PF00196">
    <property type="entry name" value="GerE"/>
    <property type="match status" value="1"/>
</dbReference>
<keyword evidence="2" id="KW-0238">DNA-binding</keyword>
<name>A0A085YZA7_9FLAO</name>